<dbReference type="Gene3D" id="1.10.287.1040">
    <property type="entry name" value="Exonuclease VII, small subunit"/>
    <property type="match status" value="1"/>
</dbReference>
<dbReference type="NCBIfam" id="TIGR01280">
    <property type="entry name" value="xseB"/>
    <property type="match status" value="1"/>
</dbReference>
<dbReference type="EMBL" id="CP017834">
    <property type="protein sequence ID" value="APJ04166.1"/>
    <property type="molecule type" value="Genomic_DNA"/>
</dbReference>
<keyword evidence="3" id="KW-0540">Nuclease</keyword>
<dbReference type="RefSeq" id="WP_148697919.1">
    <property type="nucleotide sequence ID" value="NZ_CP017834.1"/>
</dbReference>
<dbReference type="InterPro" id="IPR003761">
    <property type="entry name" value="Exonuc_VII_S"/>
</dbReference>
<dbReference type="AlphaFoldDB" id="A0A1L4D1U7"/>
<keyword evidence="9" id="KW-1185">Reference proteome</keyword>
<reference evidence="8 9" key="1">
    <citation type="submission" date="2016-10" db="EMBL/GenBank/DDBJ databases">
        <title>Silvanigrella aquatica sp. nov., isolated from a freshwater lake located in the Black Forest, Germany, description of Silvanigrellaceae fam. nov., Silvanigrellales ord. nov., reclassification of the order Bdellovibrionales in the class Oligoflexia, reclassification of the families Bacteriovoracaceae and Halobacteriovoraceae in the new order Bacteriovoracales ord. nov., and reclassification of the family Pseudobacteriovoracaceae in the order Oligoflexiales.</title>
        <authorList>
            <person name="Hahn M.W."/>
            <person name="Schmidt J."/>
            <person name="Koll U."/>
            <person name="Rohde M."/>
            <person name="Verbag S."/>
            <person name="Pitt A."/>
            <person name="Nakai R."/>
            <person name="Naganuma T."/>
            <person name="Lang E."/>
        </authorList>
    </citation>
    <scope>NUCLEOTIDE SEQUENCE [LARGE SCALE GENOMIC DNA]</scope>
    <source>
        <strain evidence="8 9">MWH-Nonnen-W8red</strain>
    </source>
</reference>
<organism evidence="8 9">
    <name type="scientific">Silvanigrella aquatica</name>
    <dbReference type="NCBI Taxonomy" id="1915309"/>
    <lineage>
        <taxon>Bacteria</taxon>
        <taxon>Pseudomonadati</taxon>
        <taxon>Bdellovibrionota</taxon>
        <taxon>Oligoflexia</taxon>
        <taxon>Silvanigrellales</taxon>
        <taxon>Silvanigrellaceae</taxon>
        <taxon>Silvanigrella</taxon>
    </lineage>
</organism>
<proteinExistence type="inferred from homology"/>
<dbReference type="OrthoDB" id="5296595at2"/>
<sequence length="76" mass="8812">MENTNYNTMLAQVNHILSSMENDKIPIDELTEKLDEAYALIEKLKSKLFDTEIQIEQIMNSRNILINPEEDKNGSQ</sequence>
<evidence type="ECO:0000313" key="8">
    <source>
        <dbReference type="EMBL" id="APJ04166.1"/>
    </source>
</evidence>
<dbReference type="SUPFAM" id="SSF116842">
    <property type="entry name" value="XseB-like"/>
    <property type="match status" value="1"/>
</dbReference>
<dbReference type="STRING" id="1915309.AXG55_09725"/>
<accession>A0A1L4D1U7</accession>
<gene>
    <name evidence="8" type="ORF">AXG55_09725</name>
</gene>
<evidence type="ECO:0000256" key="5">
    <source>
        <dbReference type="ARBA" id="ARBA00022839"/>
    </source>
</evidence>
<dbReference type="Proteomes" id="UP000184731">
    <property type="component" value="Chromosome"/>
</dbReference>
<evidence type="ECO:0000256" key="6">
    <source>
        <dbReference type="NCBIfam" id="TIGR01280"/>
    </source>
</evidence>
<dbReference type="InterPro" id="IPR037004">
    <property type="entry name" value="Exonuc_VII_ssu_sf"/>
</dbReference>
<dbReference type="KEGG" id="saqi:AXG55_09725"/>
<keyword evidence="4" id="KW-0378">Hydrolase</keyword>
<dbReference type="GO" id="GO:0008855">
    <property type="term" value="F:exodeoxyribonuclease VII activity"/>
    <property type="evidence" value="ECO:0007669"/>
    <property type="project" value="UniProtKB-UniRule"/>
</dbReference>
<comment type="similarity">
    <text evidence="1">Belongs to the XseB family.</text>
</comment>
<name>A0A1L4D1U7_9BACT</name>
<evidence type="ECO:0000256" key="2">
    <source>
        <dbReference type="ARBA" id="ARBA00022490"/>
    </source>
</evidence>
<evidence type="ECO:0000256" key="3">
    <source>
        <dbReference type="ARBA" id="ARBA00022722"/>
    </source>
</evidence>
<dbReference type="Pfam" id="PF02609">
    <property type="entry name" value="Exonuc_VII_S"/>
    <property type="match status" value="1"/>
</dbReference>
<protein>
    <recommendedName>
        <fullName evidence="6">Exodeoxyribonuclease VII small subunit</fullName>
        <ecNumber evidence="6">3.1.11.6</ecNumber>
    </recommendedName>
</protein>
<evidence type="ECO:0000256" key="7">
    <source>
        <dbReference type="SAM" id="Coils"/>
    </source>
</evidence>
<keyword evidence="7" id="KW-0175">Coiled coil</keyword>
<dbReference type="GO" id="GO:0009318">
    <property type="term" value="C:exodeoxyribonuclease VII complex"/>
    <property type="evidence" value="ECO:0007669"/>
    <property type="project" value="UniProtKB-UniRule"/>
</dbReference>
<feature type="coiled-coil region" evidence="7">
    <location>
        <begin position="27"/>
        <end position="61"/>
    </location>
</feature>
<evidence type="ECO:0000256" key="1">
    <source>
        <dbReference type="ARBA" id="ARBA00009998"/>
    </source>
</evidence>
<keyword evidence="5" id="KW-0269">Exonuclease</keyword>
<dbReference type="GO" id="GO:0006308">
    <property type="term" value="P:DNA catabolic process"/>
    <property type="evidence" value="ECO:0007669"/>
    <property type="project" value="UniProtKB-UniRule"/>
</dbReference>
<dbReference type="EC" id="3.1.11.6" evidence="6"/>
<keyword evidence="2" id="KW-0963">Cytoplasm</keyword>
<evidence type="ECO:0000256" key="4">
    <source>
        <dbReference type="ARBA" id="ARBA00022801"/>
    </source>
</evidence>
<evidence type="ECO:0000313" key="9">
    <source>
        <dbReference type="Proteomes" id="UP000184731"/>
    </source>
</evidence>